<dbReference type="CDD" id="cd08958">
    <property type="entry name" value="FR_SDR_e"/>
    <property type="match status" value="1"/>
</dbReference>
<keyword evidence="1" id="KW-0521">NADP</keyword>
<dbReference type="eggNOG" id="KOG1502">
    <property type="taxonomic scope" value="Eukaryota"/>
</dbReference>
<dbReference type="STRING" id="981085.W9RGQ9"/>
<dbReference type="PANTHER" id="PTHR10366:SF611">
    <property type="entry name" value="NAD-DEPENDENT EPIMERASE_DEHYDRATASE DOMAIN-CONTAINING PROTEIN"/>
    <property type="match status" value="1"/>
</dbReference>
<evidence type="ECO:0000256" key="2">
    <source>
        <dbReference type="ARBA" id="ARBA00023002"/>
    </source>
</evidence>
<reference evidence="6" key="1">
    <citation type="submission" date="2013-01" db="EMBL/GenBank/DDBJ databases">
        <title>Draft Genome Sequence of a Mulberry Tree, Morus notabilis C.K. Schneid.</title>
        <authorList>
            <person name="He N."/>
            <person name="Zhao S."/>
        </authorList>
    </citation>
    <scope>NUCLEOTIDE SEQUENCE</scope>
</reference>
<evidence type="ECO:0000259" key="4">
    <source>
        <dbReference type="Pfam" id="PF01370"/>
    </source>
</evidence>
<evidence type="ECO:0000313" key="6">
    <source>
        <dbReference type="Proteomes" id="UP000030645"/>
    </source>
</evidence>
<dbReference type="FunFam" id="3.40.50.720:FF:000085">
    <property type="entry name" value="Dihydroflavonol reductase"/>
    <property type="match status" value="1"/>
</dbReference>
<evidence type="ECO:0000256" key="1">
    <source>
        <dbReference type="ARBA" id="ARBA00022857"/>
    </source>
</evidence>
<dbReference type="PANTHER" id="PTHR10366">
    <property type="entry name" value="NAD DEPENDENT EPIMERASE/DEHYDRATASE"/>
    <property type="match status" value="1"/>
</dbReference>
<comment type="similarity">
    <text evidence="3">Belongs to the NAD(P)-dependent epimerase/dehydratase family. Dihydroflavonol-4-reductase subfamily.</text>
</comment>
<organism evidence="5 6">
    <name type="scientific">Morus notabilis</name>
    <dbReference type="NCBI Taxonomy" id="981085"/>
    <lineage>
        <taxon>Eukaryota</taxon>
        <taxon>Viridiplantae</taxon>
        <taxon>Streptophyta</taxon>
        <taxon>Embryophyta</taxon>
        <taxon>Tracheophyta</taxon>
        <taxon>Spermatophyta</taxon>
        <taxon>Magnoliopsida</taxon>
        <taxon>eudicotyledons</taxon>
        <taxon>Gunneridae</taxon>
        <taxon>Pentapetalae</taxon>
        <taxon>rosids</taxon>
        <taxon>fabids</taxon>
        <taxon>Rosales</taxon>
        <taxon>Moraceae</taxon>
        <taxon>Moreae</taxon>
        <taxon>Morus</taxon>
    </lineage>
</organism>
<gene>
    <name evidence="5" type="ORF">L484_025566</name>
</gene>
<dbReference type="AlphaFoldDB" id="W9RGQ9"/>
<dbReference type="SUPFAM" id="SSF51735">
    <property type="entry name" value="NAD(P)-binding Rossmann-fold domains"/>
    <property type="match status" value="1"/>
</dbReference>
<dbReference type="Proteomes" id="UP000030645">
    <property type="component" value="Unassembled WGS sequence"/>
</dbReference>
<dbReference type="Gene3D" id="3.40.50.720">
    <property type="entry name" value="NAD(P)-binding Rossmann-like Domain"/>
    <property type="match status" value="1"/>
</dbReference>
<accession>W9RGQ9</accession>
<feature type="domain" description="NAD-dependent epimerase/dehydratase" evidence="4">
    <location>
        <begin position="8"/>
        <end position="253"/>
    </location>
</feature>
<dbReference type="InterPro" id="IPR050425">
    <property type="entry name" value="NAD(P)_dehydrat-like"/>
</dbReference>
<dbReference type="EMBL" id="KE344715">
    <property type="protein sequence ID" value="EXB76213.1"/>
    <property type="molecule type" value="Genomic_DNA"/>
</dbReference>
<sequence length="302" mass="33297">MAEDKGLVCVTGATGFIASWLIMRLLQLGYSVRATVRSHPPGSVKKDLSFLTSLPTAVEKLKIFEADLQQPDSFTTVIEGCIGVFHVAHPIIISEQEPKDETIKMTVEGTLGILKACLNSKTVKRVVYTSSAATVLYSGKGQGLVDEETWSDINYYKTLNLRGTNLYMATKTKTEKAALEFAEKHGLDLVTVIPPFVVGPFICRHLPSSVRLALTMILGNNKDHYKYLSKKSMVHVDDLVSAHIFLFQSPNAKGSSLKDIEGYAEKGRLSSKKLLDSGFEYKYGLDEMFDGAIKSCKEKGFL</sequence>
<keyword evidence="6" id="KW-1185">Reference proteome</keyword>
<evidence type="ECO:0000256" key="3">
    <source>
        <dbReference type="ARBA" id="ARBA00023445"/>
    </source>
</evidence>
<keyword evidence="2" id="KW-0560">Oxidoreductase</keyword>
<dbReference type="InterPro" id="IPR001509">
    <property type="entry name" value="Epimerase_deHydtase"/>
</dbReference>
<dbReference type="InterPro" id="IPR036291">
    <property type="entry name" value="NAD(P)-bd_dom_sf"/>
</dbReference>
<evidence type="ECO:0000313" key="5">
    <source>
        <dbReference type="EMBL" id="EXB76213.1"/>
    </source>
</evidence>
<dbReference type="GO" id="GO:0016616">
    <property type="term" value="F:oxidoreductase activity, acting on the CH-OH group of donors, NAD or NADP as acceptor"/>
    <property type="evidence" value="ECO:0007669"/>
    <property type="project" value="TreeGrafter"/>
</dbReference>
<name>W9RGQ9_9ROSA</name>
<proteinExistence type="inferred from homology"/>
<protein>
    <recommendedName>
        <fullName evidence="4">NAD-dependent epimerase/dehydratase domain-containing protein</fullName>
    </recommendedName>
</protein>
<dbReference type="Pfam" id="PF01370">
    <property type="entry name" value="Epimerase"/>
    <property type="match status" value="1"/>
</dbReference>